<evidence type="ECO:0000313" key="3">
    <source>
        <dbReference type="EMBL" id="MFC5379698.1"/>
    </source>
</evidence>
<evidence type="ECO:0000259" key="2">
    <source>
        <dbReference type="PROSITE" id="PS51704"/>
    </source>
</evidence>
<organism evidence="3 4">
    <name type="scientific">Aquipuribacter nitratireducens</name>
    <dbReference type="NCBI Taxonomy" id="650104"/>
    <lineage>
        <taxon>Bacteria</taxon>
        <taxon>Bacillati</taxon>
        <taxon>Actinomycetota</taxon>
        <taxon>Actinomycetes</taxon>
        <taxon>Micrococcales</taxon>
        <taxon>Intrasporangiaceae</taxon>
        <taxon>Aquipuribacter</taxon>
    </lineage>
</organism>
<dbReference type="SUPFAM" id="SSF51695">
    <property type="entry name" value="PLC-like phosphodiesterases"/>
    <property type="match status" value="1"/>
</dbReference>
<protein>
    <submittedName>
        <fullName evidence="3">Glycerophosphodiester phosphodiesterase family protein</fullName>
    </submittedName>
</protein>
<feature type="region of interest" description="Disordered" evidence="1">
    <location>
        <begin position="11"/>
        <end position="33"/>
    </location>
</feature>
<dbReference type="EMBL" id="JBHSLD010000004">
    <property type="protein sequence ID" value="MFC5379698.1"/>
    <property type="molecule type" value="Genomic_DNA"/>
</dbReference>
<dbReference type="PANTHER" id="PTHR43805">
    <property type="entry name" value="GLYCEROPHOSPHORYL DIESTER PHOSPHODIESTERASE"/>
    <property type="match status" value="1"/>
</dbReference>
<reference evidence="4" key="1">
    <citation type="journal article" date="2019" name="Int. J. Syst. Evol. Microbiol.">
        <title>The Global Catalogue of Microorganisms (GCM) 10K type strain sequencing project: providing services to taxonomists for standard genome sequencing and annotation.</title>
        <authorList>
            <consortium name="The Broad Institute Genomics Platform"/>
            <consortium name="The Broad Institute Genome Sequencing Center for Infectious Disease"/>
            <person name="Wu L."/>
            <person name="Ma J."/>
        </authorList>
    </citation>
    <scope>NUCLEOTIDE SEQUENCE [LARGE SCALE GENOMIC DNA]</scope>
    <source>
        <strain evidence="4">CCUG 43114</strain>
    </source>
</reference>
<keyword evidence="4" id="KW-1185">Reference proteome</keyword>
<dbReference type="Gene3D" id="3.20.20.190">
    <property type="entry name" value="Phosphatidylinositol (PI) phosphodiesterase"/>
    <property type="match status" value="1"/>
</dbReference>
<evidence type="ECO:0000313" key="4">
    <source>
        <dbReference type="Proteomes" id="UP001596122"/>
    </source>
</evidence>
<dbReference type="InterPro" id="IPR017946">
    <property type="entry name" value="PLC-like_Pdiesterase_TIM-brl"/>
</dbReference>
<gene>
    <name evidence="3" type="ORF">ACFPJ6_02735</name>
</gene>
<dbReference type="PANTHER" id="PTHR43805:SF1">
    <property type="entry name" value="GP-PDE DOMAIN-CONTAINING PROTEIN"/>
    <property type="match status" value="1"/>
</dbReference>
<dbReference type="InterPro" id="IPR030395">
    <property type="entry name" value="GP_PDE_dom"/>
</dbReference>
<accession>A0ABW0GJM3</accession>
<proteinExistence type="predicted"/>
<evidence type="ECO:0000256" key="1">
    <source>
        <dbReference type="SAM" id="MobiDB-lite"/>
    </source>
</evidence>
<dbReference type="Pfam" id="PF03009">
    <property type="entry name" value="GDPD"/>
    <property type="match status" value="1"/>
</dbReference>
<dbReference type="PROSITE" id="PS51704">
    <property type="entry name" value="GP_PDE"/>
    <property type="match status" value="1"/>
</dbReference>
<comment type="caution">
    <text evidence="3">The sequence shown here is derived from an EMBL/GenBank/DDBJ whole genome shotgun (WGS) entry which is preliminary data.</text>
</comment>
<dbReference type="RefSeq" id="WP_340268927.1">
    <property type="nucleotide sequence ID" value="NZ_JBBEOG010000003.1"/>
</dbReference>
<dbReference type="Proteomes" id="UP001596122">
    <property type="component" value="Unassembled WGS sequence"/>
</dbReference>
<feature type="domain" description="GP-PDE" evidence="2">
    <location>
        <begin position="14"/>
        <end position="264"/>
    </location>
</feature>
<sequence>MSGRLPHPALAGPPLAFAHRGHTPTAHDPDGSHAWENTVAAFEAAVALGITHLETDVHATRDGVAVVLHDPDLRRTTGRPGRVERLTWREVATYRVAGLHAVPRVEEVLEALPGVVLNVDVKAAAAAVPLADAVRHARAEDRVVVAAFDGRRARAAQRAAPGVARSAGTASVAATRLATEVARVSAPAARALVRATLAGADALQVPLRARRVEVVTPLLLDVVHEVGAQVHVWTVDDPAEMHRLLDLGVDGLMSDRADVLARVMNGRGHGRAL</sequence>
<name>A0ABW0GJM3_9MICO</name>